<dbReference type="EMBL" id="JADCNL010000001">
    <property type="protein sequence ID" value="KAG0498814.1"/>
    <property type="molecule type" value="Genomic_DNA"/>
</dbReference>
<dbReference type="SUPFAM" id="SSF101941">
    <property type="entry name" value="NAC domain"/>
    <property type="match status" value="1"/>
</dbReference>
<evidence type="ECO:0000256" key="4">
    <source>
        <dbReference type="ARBA" id="ARBA00023242"/>
    </source>
</evidence>
<dbReference type="GO" id="GO:0003677">
    <property type="term" value="F:DNA binding"/>
    <property type="evidence" value="ECO:0007669"/>
    <property type="project" value="UniProtKB-KW"/>
</dbReference>
<dbReference type="InterPro" id="IPR003441">
    <property type="entry name" value="NAC-dom"/>
</dbReference>
<name>A0A835RV94_VANPL</name>
<dbReference type="InterPro" id="IPR036093">
    <property type="entry name" value="NAC_dom_sf"/>
</dbReference>
<keyword evidence="4" id="KW-0539">Nucleus</keyword>
<keyword evidence="8" id="KW-1185">Reference proteome</keyword>
<dbReference type="PROSITE" id="PS51005">
    <property type="entry name" value="NAC"/>
    <property type="match status" value="1"/>
</dbReference>
<keyword evidence="2" id="KW-0238">DNA-binding</keyword>
<comment type="caution">
    <text evidence="7">The sequence shown here is derived from an EMBL/GenBank/DDBJ whole genome shotgun (WGS) entry which is preliminary data.</text>
</comment>
<dbReference type="Pfam" id="PF02365">
    <property type="entry name" value="NAM"/>
    <property type="match status" value="1"/>
</dbReference>
<accession>A0A835RV94</accession>
<dbReference type="GO" id="GO:0006355">
    <property type="term" value="P:regulation of DNA-templated transcription"/>
    <property type="evidence" value="ECO:0007669"/>
    <property type="project" value="InterPro"/>
</dbReference>
<evidence type="ECO:0000256" key="3">
    <source>
        <dbReference type="ARBA" id="ARBA00023163"/>
    </source>
</evidence>
<dbReference type="AlphaFoldDB" id="A0A835RV94"/>
<sequence>MESSSEFDLPGFRFHPTEEELLDFYLRRAVAGKKLNVDIIATVNLYQYEPWDLPSLSKIGEKEWYYFVPRDRRQGSGWRPNRTTERGFWKATGSDRRIRSAADPRRLIGLKKTLVYYSGRAPCGIKTDWVMNEYRLPELSGWAETPPSLPMEGMVLCKIYKKATTQRELEQRAAMEEDSRTSTSTASGQETVSPKLGQDGAVMKDEKLEAAEVEASSSGFFEPVVLLESSAVEVTPAVRSIPETVEASRQPKNLPAIKVPSRGDLEWMQDPFIHQLRSPWLEQWSPLYAQLLNF</sequence>
<dbReference type="PANTHER" id="PTHR31744:SF79">
    <property type="entry name" value="NAC DOMAIN-CONTAINING PROTEIN"/>
    <property type="match status" value="1"/>
</dbReference>
<feature type="compositionally biased region" description="Basic and acidic residues" evidence="5">
    <location>
        <begin position="168"/>
        <end position="180"/>
    </location>
</feature>
<keyword evidence="1" id="KW-0805">Transcription regulation</keyword>
<evidence type="ECO:0000256" key="1">
    <source>
        <dbReference type="ARBA" id="ARBA00023015"/>
    </source>
</evidence>
<evidence type="ECO:0000259" key="6">
    <source>
        <dbReference type="PROSITE" id="PS51005"/>
    </source>
</evidence>
<evidence type="ECO:0000313" key="7">
    <source>
        <dbReference type="EMBL" id="KAG0498814.1"/>
    </source>
</evidence>
<dbReference type="Proteomes" id="UP000636800">
    <property type="component" value="Chromosome 1"/>
</dbReference>
<feature type="region of interest" description="Disordered" evidence="5">
    <location>
        <begin position="168"/>
        <end position="201"/>
    </location>
</feature>
<reference evidence="7 8" key="1">
    <citation type="journal article" date="2020" name="Nat. Food">
        <title>A phased Vanilla planifolia genome enables genetic improvement of flavour and production.</title>
        <authorList>
            <person name="Hasing T."/>
            <person name="Tang H."/>
            <person name="Brym M."/>
            <person name="Khazi F."/>
            <person name="Huang T."/>
            <person name="Chambers A.H."/>
        </authorList>
    </citation>
    <scope>NUCLEOTIDE SEQUENCE [LARGE SCALE GENOMIC DNA]</scope>
    <source>
        <tissue evidence="7">Leaf</tissue>
    </source>
</reference>
<dbReference type="Gene3D" id="2.170.150.80">
    <property type="entry name" value="NAC domain"/>
    <property type="match status" value="1"/>
</dbReference>
<feature type="compositionally biased region" description="Polar residues" evidence="5">
    <location>
        <begin position="181"/>
        <end position="192"/>
    </location>
</feature>
<evidence type="ECO:0000256" key="2">
    <source>
        <dbReference type="ARBA" id="ARBA00023125"/>
    </source>
</evidence>
<proteinExistence type="predicted"/>
<feature type="domain" description="NAC" evidence="6">
    <location>
        <begin position="8"/>
        <end position="162"/>
    </location>
</feature>
<protein>
    <recommendedName>
        <fullName evidence="6">NAC domain-containing protein</fullName>
    </recommendedName>
</protein>
<dbReference type="OrthoDB" id="448399at2759"/>
<evidence type="ECO:0000313" key="8">
    <source>
        <dbReference type="Proteomes" id="UP000636800"/>
    </source>
</evidence>
<evidence type="ECO:0000256" key="5">
    <source>
        <dbReference type="SAM" id="MobiDB-lite"/>
    </source>
</evidence>
<gene>
    <name evidence="7" type="ORF">HPP92_003505</name>
</gene>
<keyword evidence="3" id="KW-0804">Transcription</keyword>
<dbReference type="PANTHER" id="PTHR31744">
    <property type="entry name" value="PROTEIN CUP-SHAPED COTYLEDON 2-RELATED"/>
    <property type="match status" value="1"/>
</dbReference>
<organism evidence="7 8">
    <name type="scientific">Vanilla planifolia</name>
    <name type="common">Vanilla</name>
    <dbReference type="NCBI Taxonomy" id="51239"/>
    <lineage>
        <taxon>Eukaryota</taxon>
        <taxon>Viridiplantae</taxon>
        <taxon>Streptophyta</taxon>
        <taxon>Embryophyta</taxon>
        <taxon>Tracheophyta</taxon>
        <taxon>Spermatophyta</taxon>
        <taxon>Magnoliopsida</taxon>
        <taxon>Liliopsida</taxon>
        <taxon>Asparagales</taxon>
        <taxon>Orchidaceae</taxon>
        <taxon>Vanilloideae</taxon>
        <taxon>Vanilleae</taxon>
        <taxon>Vanilla</taxon>
    </lineage>
</organism>